<comment type="caution">
    <text evidence="4">The sequence shown here is derived from an EMBL/GenBank/DDBJ whole genome shotgun (WGS) entry which is preliminary data.</text>
</comment>
<sequence>MAPRTAARRPGLAASLLLGLAAALAVRTAGCFLPAPRLPHPTGTAAAAGELTAAAAAPALANEGAETAPEGFLNFGKVPLGGGFELNLDIPETGIVNIAVLIAGLLYLLGPLLSESMATREKEIQGDIDDAIAKFNEATSRLAEAEKAQAQANEVIAEINASIDKDRRRARVKAGMESTLARQEAAAEQALQDLEAGAASRVESYIPGEGKTTTAIERGMKELKAMEDSKKDKYMAMAIEEL</sequence>
<evidence type="ECO:0000256" key="2">
    <source>
        <dbReference type="SAM" id="Phobius"/>
    </source>
</evidence>
<feature type="coiled-coil region" evidence="1">
    <location>
        <begin position="128"/>
        <end position="193"/>
    </location>
</feature>
<protein>
    <recommendedName>
        <fullName evidence="6">ATP synthase subunit b</fullName>
    </recommendedName>
</protein>
<gene>
    <name evidence="4" type="ORF">PCOR1329_LOCUS65739</name>
</gene>
<organism evidence="4 5">
    <name type="scientific">Prorocentrum cordatum</name>
    <dbReference type="NCBI Taxonomy" id="2364126"/>
    <lineage>
        <taxon>Eukaryota</taxon>
        <taxon>Sar</taxon>
        <taxon>Alveolata</taxon>
        <taxon>Dinophyceae</taxon>
        <taxon>Prorocentrales</taxon>
        <taxon>Prorocentraceae</taxon>
        <taxon>Prorocentrum</taxon>
    </lineage>
</organism>
<evidence type="ECO:0000313" key="4">
    <source>
        <dbReference type="EMBL" id="CAK0883548.1"/>
    </source>
</evidence>
<keyword evidence="2" id="KW-0812">Transmembrane</keyword>
<dbReference type="EMBL" id="CAUYUJ010018427">
    <property type="protein sequence ID" value="CAK0883548.1"/>
    <property type="molecule type" value="Genomic_DNA"/>
</dbReference>
<feature type="chain" id="PRO_5046655693" description="ATP synthase subunit b" evidence="3">
    <location>
        <begin position="26"/>
        <end position="242"/>
    </location>
</feature>
<reference evidence="4" key="1">
    <citation type="submission" date="2023-10" db="EMBL/GenBank/DDBJ databases">
        <authorList>
            <person name="Chen Y."/>
            <person name="Shah S."/>
            <person name="Dougan E. K."/>
            <person name="Thang M."/>
            <person name="Chan C."/>
        </authorList>
    </citation>
    <scope>NUCLEOTIDE SEQUENCE [LARGE SCALE GENOMIC DNA]</scope>
</reference>
<feature type="signal peptide" evidence="3">
    <location>
        <begin position="1"/>
        <end position="25"/>
    </location>
</feature>
<proteinExistence type="predicted"/>
<keyword evidence="2" id="KW-1133">Transmembrane helix</keyword>
<evidence type="ECO:0000313" key="5">
    <source>
        <dbReference type="Proteomes" id="UP001189429"/>
    </source>
</evidence>
<evidence type="ECO:0000256" key="3">
    <source>
        <dbReference type="SAM" id="SignalP"/>
    </source>
</evidence>
<keyword evidence="1" id="KW-0175">Coiled coil</keyword>
<evidence type="ECO:0008006" key="6">
    <source>
        <dbReference type="Google" id="ProtNLM"/>
    </source>
</evidence>
<dbReference type="Proteomes" id="UP001189429">
    <property type="component" value="Unassembled WGS sequence"/>
</dbReference>
<keyword evidence="2" id="KW-0472">Membrane</keyword>
<name>A0ABN9WF93_9DINO</name>
<accession>A0ABN9WF93</accession>
<feature type="transmembrane region" description="Helical" evidence="2">
    <location>
        <begin position="94"/>
        <end position="113"/>
    </location>
</feature>
<keyword evidence="5" id="KW-1185">Reference proteome</keyword>
<keyword evidence="3" id="KW-0732">Signal</keyword>
<evidence type="ECO:0000256" key="1">
    <source>
        <dbReference type="SAM" id="Coils"/>
    </source>
</evidence>